<dbReference type="EMBL" id="CP030280">
    <property type="protein sequence ID" value="AWY98092.1"/>
    <property type="molecule type" value="Genomic_DNA"/>
</dbReference>
<sequence>MEIVRNGQKILLTEWELFQAYEEQKYLYLKESVLENMEDCLPKEMYSKLKANEDYKERSITLFQKYYEDYHMEYDVALKEAIRDSAKKFLDAEKAELVEEKGRNSKG</sequence>
<reference evidence="2" key="1">
    <citation type="submission" date="2018-06" db="EMBL/GenBank/DDBJ databases">
        <title>Description of Blautia argi sp. nov., a new anaerobic isolated from dog feces.</title>
        <authorList>
            <person name="Chang Y.-H."/>
            <person name="Paek J."/>
            <person name="Shin Y."/>
        </authorList>
    </citation>
    <scope>NUCLEOTIDE SEQUENCE [LARGE SCALE GENOMIC DNA]</scope>
    <source>
        <strain evidence="2">KCTC 15426</strain>
    </source>
</reference>
<evidence type="ECO:0000313" key="1">
    <source>
        <dbReference type="EMBL" id="AWY98092.1"/>
    </source>
</evidence>
<accession>A0A2Z4UAN0</accession>
<organism evidence="1 2">
    <name type="scientific">Blautia argi</name>
    <dbReference type="NCBI Taxonomy" id="1912897"/>
    <lineage>
        <taxon>Bacteria</taxon>
        <taxon>Bacillati</taxon>
        <taxon>Bacillota</taxon>
        <taxon>Clostridia</taxon>
        <taxon>Lachnospirales</taxon>
        <taxon>Lachnospiraceae</taxon>
        <taxon>Blautia</taxon>
    </lineage>
</organism>
<protein>
    <submittedName>
        <fullName evidence="1">Uncharacterized protein</fullName>
    </submittedName>
</protein>
<gene>
    <name evidence="1" type="ORF">DQQ01_07980</name>
</gene>
<dbReference type="KEGG" id="blau:DQQ01_07980"/>
<dbReference type="OrthoDB" id="2062392at2"/>
<evidence type="ECO:0000313" key="2">
    <source>
        <dbReference type="Proteomes" id="UP000250003"/>
    </source>
</evidence>
<dbReference type="AlphaFoldDB" id="A0A2Z4UAN0"/>
<name>A0A2Z4UAN0_9FIRM</name>
<dbReference type="GeneID" id="42787925"/>
<dbReference type="RefSeq" id="WP_021740638.1">
    <property type="nucleotide sequence ID" value="NZ_CP030280.1"/>
</dbReference>
<proteinExistence type="predicted"/>
<dbReference type="Proteomes" id="UP000250003">
    <property type="component" value="Chromosome"/>
</dbReference>
<keyword evidence="2" id="KW-1185">Reference proteome</keyword>